<name>B3SEH3_TRIAD</name>
<reference evidence="3 4" key="1">
    <citation type="journal article" date="2008" name="Nature">
        <title>The Trichoplax genome and the nature of placozoans.</title>
        <authorList>
            <person name="Srivastava M."/>
            <person name="Begovic E."/>
            <person name="Chapman J."/>
            <person name="Putnam N.H."/>
            <person name="Hellsten U."/>
            <person name="Kawashima T."/>
            <person name="Kuo A."/>
            <person name="Mitros T."/>
            <person name="Salamov A."/>
            <person name="Carpenter M.L."/>
            <person name="Signorovitch A.Y."/>
            <person name="Moreno M.A."/>
            <person name="Kamm K."/>
            <person name="Grimwood J."/>
            <person name="Schmutz J."/>
            <person name="Shapiro H."/>
            <person name="Grigoriev I.V."/>
            <person name="Buss L.W."/>
            <person name="Schierwater B."/>
            <person name="Dellaporta S.L."/>
            <person name="Rokhsar D.S."/>
        </authorList>
    </citation>
    <scope>NUCLEOTIDE SEQUENCE [LARGE SCALE GENOMIC DNA]</scope>
    <source>
        <strain evidence="3 4">Grell-BS-1999</strain>
    </source>
</reference>
<evidence type="ECO:0000256" key="1">
    <source>
        <dbReference type="SAM" id="MobiDB-lite"/>
    </source>
</evidence>
<dbReference type="KEGG" id="tad:TRIADDRAFT_62662"/>
<evidence type="ECO:0000256" key="2">
    <source>
        <dbReference type="SAM" id="Phobius"/>
    </source>
</evidence>
<evidence type="ECO:0000313" key="3">
    <source>
        <dbReference type="EMBL" id="EDV18872.1"/>
    </source>
</evidence>
<keyword evidence="4" id="KW-1185">Reference proteome</keyword>
<keyword evidence="2" id="KW-1133">Transmembrane helix</keyword>
<feature type="compositionally biased region" description="Low complexity" evidence="1">
    <location>
        <begin position="135"/>
        <end position="154"/>
    </location>
</feature>
<dbReference type="HOGENOM" id="CLU_1470050_0_0_1"/>
<evidence type="ECO:0000313" key="4">
    <source>
        <dbReference type="Proteomes" id="UP000009022"/>
    </source>
</evidence>
<dbReference type="InParanoid" id="B3SEH3"/>
<protein>
    <submittedName>
        <fullName evidence="3">Uncharacterized protein</fullName>
    </submittedName>
</protein>
<feature type="transmembrane region" description="Helical" evidence="2">
    <location>
        <begin position="41"/>
        <end position="66"/>
    </location>
</feature>
<gene>
    <name evidence="3" type="ORF">TRIADDRAFT_62662</name>
</gene>
<proteinExistence type="predicted"/>
<sequence>MTSYPSYMDHHANFDHPTTVANWGTVMSTTTPKNNNHSTTYFSWTVSFGLCFASFFLVITVVSWYIRQRRLQALQQSSISSRRFSRDPVSMSRPPSTVNEVTVPPSYEDCVQARGGASKDQITGDEALPDYTNVSNNNESTEPPSPTTTNGGNSNELMTKYLECVPYDIYSSPAYYHSFTSYGD</sequence>
<organism evidence="3 4">
    <name type="scientific">Trichoplax adhaerens</name>
    <name type="common">Trichoplax reptans</name>
    <dbReference type="NCBI Taxonomy" id="10228"/>
    <lineage>
        <taxon>Eukaryota</taxon>
        <taxon>Metazoa</taxon>
        <taxon>Placozoa</taxon>
        <taxon>Uniplacotomia</taxon>
        <taxon>Trichoplacea</taxon>
        <taxon>Trichoplacidae</taxon>
        <taxon>Trichoplax</taxon>
    </lineage>
</organism>
<keyword evidence="2" id="KW-0812">Transmembrane</keyword>
<dbReference type="GeneID" id="6759856"/>
<accession>B3SEH3</accession>
<dbReference type="AlphaFoldDB" id="B3SEH3"/>
<dbReference type="RefSeq" id="XP_002118642.1">
    <property type="nucleotide sequence ID" value="XM_002118606.1"/>
</dbReference>
<keyword evidence="2" id="KW-0472">Membrane</keyword>
<feature type="region of interest" description="Disordered" evidence="1">
    <location>
        <begin position="82"/>
        <end position="154"/>
    </location>
</feature>
<dbReference type="CTD" id="6759856"/>
<dbReference type="Proteomes" id="UP000009022">
    <property type="component" value="Unassembled WGS sequence"/>
</dbReference>
<dbReference type="EMBL" id="DS985487">
    <property type="protein sequence ID" value="EDV18872.1"/>
    <property type="molecule type" value="Genomic_DNA"/>
</dbReference>